<gene>
    <name evidence="2" type="ORF">DP939_25795</name>
</gene>
<evidence type="ECO:0000313" key="2">
    <source>
        <dbReference type="EMBL" id="RBQ17349.1"/>
    </source>
</evidence>
<reference evidence="2 3" key="1">
    <citation type="submission" date="2018-06" db="EMBL/GenBank/DDBJ databases">
        <title>Sphaerisporangium craniellae sp. nov., isolated from a marine sponge in the South China Sea.</title>
        <authorList>
            <person name="Li L."/>
        </authorList>
    </citation>
    <scope>NUCLEOTIDE SEQUENCE [LARGE SCALE GENOMIC DNA]</scope>
    <source>
        <strain evidence="2 3">LHW63015</strain>
    </source>
</reference>
<dbReference type="AlphaFoldDB" id="A0A366LVG0"/>
<dbReference type="PROSITE" id="PS51257">
    <property type="entry name" value="PROKAR_LIPOPROTEIN"/>
    <property type="match status" value="1"/>
</dbReference>
<evidence type="ECO:0008006" key="4">
    <source>
        <dbReference type="Google" id="ProtNLM"/>
    </source>
</evidence>
<feature type="chain" id="PRO_5016735152" description="Peptidase inhibitor family I36" evidence="1">
    <location>
        <begin position="30"/>
        <end position="125"/>
    </location>
</feature>
<name>A0A366LVG0_9ACTN</name>
<dbReference type="OrthoDB" id="3450116at2"/>
<comment type="caution">
    <text evidence="2">The sequence shown here is derived from an EMBL/GenBank/DDBJ whole genome shotgun (WGS) entry which is preliminary data.</text>
</comment>
<dbReference type="RefSeq" id="WP_113983356.1">
    <property type="nucleotide sequence ID" value="NZ_QMEY01000012.1"/>
</dbReference>
<sequence>MNMRKTLTAGVIAAACAMTALISAAPAQAGVQDWDNCTSGRVCLYGDTYGRGRFLTFPGVARHVGKMNDLTSSIWNRSGRNVCFYQHANYGGKLLLEVGAGGSKGAWLNYVGDSVNDRISSYNFC</sequence>
<proteinExistence type="predicted"/>
<feature type="signal peptide" evidence="1">
    <location>
        <begin position="1"/>
        <end position="29"/>
    </location>
</feature>
<keyword evidence="1" id="KW-0732">Signal</keyword>
<dbReference type="Gene3D" id="2.60.20.10">
    <property type="entry name" value="Crystallins"/>
    <property type="match status" value="1"/>
</dbReference>
<dbReference type="EMBL" id="QMEY01000012">
    <property type="protein sequence ID" value="RBQ17349.1"/>
    <property type="molecule type" value="Genomic_DNA"/>
</dbReference>
<dbReference type="Proteomes" id="UP000253303">
    <property type="component" value="Unassembled WGS sequence"/>
</dbReference>
<dbReference type="Pfam" id="PF03995">
    <property type="entry name" value="Inhibitor_I36"/>
    <property type="match status" value="1"/>
</dbReference>
<evidence type="ECO:0000256" key="1">
    <source>
        <dbReference type="SAM" id="SignalP"/>
    </source>
</evidence>
<dbReference type="SUPFAM" id="SSF49695">
    <property type="entry name" value="gamma-Crystallin-like"/>
    <property type="match status" value="1"/>
</dbReference>
<keyword evidence="3" id="KW-1185">Reference proteome</keyword>
<evidence type="ECO:0000313" key="3">
    <source>
        <dbReference type="Proteomes" id="UP000253303"/>
    </source>
</evidence>
<dbReference type="InterPro" id="IPR011024">
    <property type="entry name" value="G_crystallin-like"/>
</dbReference>
<protein>
    <recommendedName>
        <fullName evidence="4">Peptidase inhibitor family I36</fullName>
    </recommendedName>
</protein>
<organism evidence="2 3">
    <name type="scientific">Spongiactinospora rosea</name>
    <dbReference type="NCBI Taxonomy" id="2248750"/>
    <lineage>
        <taxon>Bacteria</taxon>
        <taxon>Bacillati</taxon>
        <taxon>Actinomycetota</taxon>
        <taxon>Actinomycetes</taxon>
        <taxon>Streptosporangiales</taxon>
        <taxon>Streptosporangiaceae</taxon>
        <taxon>Spongiactinospora</taxon>
    </lineage>
</organism>
<accession>A0A366LVG0</accession>